<dbReference type="HAMAP" id="MF_01206">
    <property type="entry name" value="MsrP"/>
    <property type="match status" value="1"/>
</dbReference>
<evidence type="ECO:0000256" key="3">
    <source>
        <dbReference type="ARBA" id="ARBA00022729"/>
    </source>
</evidence>
<dbReference type="PANTHER" id="PTHR43032:SF3">
    <property type="entry name" value="PROTEIN-METHIONINE-SULFOXIDE REDUCTASE CATALYTIC SUBUNIT MSRP"/>
    <property type="match status" value="1"/>
</dbReference>
<evidence type="ECO:0000256" key="1">
    <source>
        <dbReference type="ARBA" id="ARBA00022505"/>
    </source>
</evidence>
<gene>
    <name evidence="5 7" type="primary">msrP</name>
    <name evidence="7" type="ORF">GCM10011517_29120</name>
</gene>
<evidence type="ECO:0000259" key="6">
    <source>
        <dbReference type="Pfam" id="PF00174"/>
    </source>
</evidence>
<comment type="PTM">
    <text evidence="5">Predicted to be exported by the Tat system. The position of the signal peptide cleavage has not been experimentally proven.</text>
</comment>
<dbReference type="EC" id="1.8.5.-" evidence="5"/>
<reference evidence="7" key="1">
    <citation type="journal article" date="2014" name="Int. J. Syst. Evol. Microbiol.">
        <title>Complete genome sequence of Corynebacterium casei LMG S-19264T (=DSM 44701T), isolated from a smear-ripened cheese.</title>
        <authorList>
            <consortium name="US DOE Joint Genome Institute (JGI-PGF)"/>
            <person name="Walter F."/>
            <person name="Albersmeier A."/>
            <person name="Kalinowski J."/>
            <person name="Ruckert C."/>
        </authorList>
    </citation>
    <scope>NUCLEOTIDE SEQUENCE</scope>
    <source>
        <strain evidence="7">CGMCC 1.16012</strain>
    </source>
</reference>
<feature type="binding site" evidence="5">
    <location>
        <begin position="76"/>
        <end position="77"/>
    </location>
    <ligand>
        <name>Mo-molybdopterin</name>
        <dbReference type="ChEBI" id="CHEBI:71302"/>
    </ligand>
</feature>
<dbReference type="InterPro" id="IPR006311">
    <property type="entry name" value="TAT_signal"/>
</dbReference>
<comment type="function">
    <text evidence="5">Part of the MsrPQ system that repairs oxidized periplasmic proteins containing methionine sulfoxide residues (Met-O), using respiratory chain electrons. Thus protects these proteins from oxidative-stress damage caused by reactive species of oxygen and chlorine generated by the host defense mechanisms. MsrPQ is essential for the maintenance of envelope integrity under bleach stress, rescuing a wide series of structurally unrelated periplasmic proteins from methionine oxidation. The catalytic subunit MsrP is non-stereospecific, being able to reduce both (R-) and (S-) diastereoisomers of methionine sulfoxide.</text>
</comment>
<keyword evidence="8" id="KW-1185">Reference proteome</keyword>
<evidence type="ECO:0000256" key="5">
    <source>
        <dbReference type="HAMAP-Rule" id="MF_01206"/>
    </source>
</evidence>
<dbReference type="OrthoDB" id="9795587at2"/>
<evidence type="ECO:0000256" key="4">
    <source>
        <dbReference type="ARBA" id="ARBA00023002"/>
    </source>
</evidence>
<dbReference type="Gene3D" id="3.90.420.10">
    <property type="entry name" value="Oxidoreductase, molybdopterin-binding domain"/>
    <property type="match status" value="1"/>
</dbReference>
<dbReference type="GO" id="GO:0046872">
    <property type="term" value="F:metal ion binding"/>
    <property type="evidence" value="ECO:0007669"/>
    <property type="project" value="UniProtKB-KW"/>
</dbReference>
<dbReference type="RefSeq" id="WP_095594757.1">
    <property type="nucleotide sequence ID" value="NZ_BMKN01000002.1"/>
</dbReference>
<dbReference type="PROSITE" id="PS51318">
    <property type="entry name" value="TAT"/>
    <property type="match status" value="1"/>
</dbReference>
<comment type="caution">
    <text evidence="5">Lacks conserved residue(s) required for the propagation of feature annotation.</text>
</comment>
<feature type="binding site" evidence="5">
    <location>
        <position position="166"/>
    </location>
    <ligand>
        <name>Mo-molybdopterin</name>
        <dbReference type="ChEBI" id="CHEBI:71302"/>
    </ligand>
</feature>
<keyword evidence="1 5" id="KW-0500">Molybdenum</keyword>
<evidence type="ECO:0000256" key="2">
    <source>
        <dbReference type="ARBA" id="ARBA00022723"/>
    </source>
</evidence>
<reference evidence="7" key="2">
    <citation type="submission" date="2020-09" db="EMBL/GenBank/DDBJ databases">
        <authorList>
            <person name="Sun Q."/>
            <person name="Zhou Y."/>
        </authorList>
    </citation>
    <scope>NUCLEOTIDE SEQUENCE</scope>
    <source>
        <strain evidence="7">CGMCC 1.16012</strain>
    </source>
</reference>
<dbReference type="PANTHER" id="PTHR43032">
    <property type="entry name" value="PROTEIN-METHIONINE-SULFOXIDE REDUCTASE"/>
    <property type="match status" value="1"/>
</dbReference>
<accession>A0A917ALW5</accession>
<keyword evidence="2 5" id="KW-0479">Metal-binding</keyword>
<evidence type="ECO:0000313" key="7">
    <source>
        <dbReference type="EMBL" id="GGE59667.1"/>
    </source>
</evidence>
<protein>
    <recommendedName>
        <fullName evidence="5">Protein-methionine-sulfoxide reductase catalytic subunit MsrP</fullName>
        <ecNumber evidence="5">1.8.5.-</ecNumber>
    </recommendedName>
</protein>
<comment type="caution">
    <text evidence="7">The sequence shown here is derived from an EMBL/GenBank/DDBJ whole genome shotgun (WGS) entry which is preliminary data.</text>
</comment>
<keyword evidence="3 5" id="KW-0732">Signal</keyword>
<dbReference type="Pfam" id="PF00174">
    <property type="entry name" value="Oxidored_molyb"/>
    <property type="match status" value="1"/>
</dbReference>
<evidence type="ECO:0000313" key="8">
    <source>
        <dbReference type="Proteomes" id="UP000606730"/>
    </source>
</evidence>
<dbReference type="AlphaFoldDB" id="A0A917ALW5"/>
<dbReference type="Proteomes" id="UP000606730">
    <property type="component" value="Unassembled WGS sequence"/>
</dbReference>
<dbReference type="GO" id="GO:0030091">
    <property type="term" value="P:protein repair"/>
    <property type="evidence" value="ECO:0007669"/>
    <property type="project" value="UniProtKB-UniRule"/>
</dbReference>
<keyword evidence="4 5" id="KW-0560">Oxidoreductase</keyword>
<name>A0A917ALW5_9RHOB</name>
<sequence length="313" mass="35031">MRRARATDPKWSDVTPKEVFLNRRQLIAGASAVAGAAAFGSIASPAMAGLGAKPSRYSTNETPNAKSDITSYCNFYEFGTGKDDPAKYAAALTIDPWSIQIGGMVDKPGTYDLDDLTKGVSLEERIYRFRCVEAWSMVVPWVGFELKTLLDRVGVQPSAKYVAFETLERPSEMRGQRSPVLDWPYREGLRLDEAMHPLTIMATGLYDEPMPKQNGAPIRLVVPWKYGFKSIKSIVKITLTDREPQTSWNMANGREYGFYSNVNPEVDHPRWSQATERVLGAGLFAKRVPTRMFNGYGDEVAGLYEGMDLRKNY</sequence>
<comment type="catalytic activity">
    <reaction evidence="5">
        <text>L-methionyl-[protein] + a quinone + H2O = L-methionyl-(R)-S-oxide-[protein] + a quinol</text>
        <dbReference type="Rhea" id="RHEA:51296"/>
        <dbReference type="Rhea" id="RHEA-COMP:12313"/>
        <dbReference type="Rhea" id="RHEA-COMP:12314"/>
        <dbReference type="ChEBI" id="CHEBI:15377"/>
        <dbReference type="ChEBI" id="CHEBI:16044"/>
        <dbReference type="ChEBI" id="CHEBI:24646"/>
        <dbReference type="ChEBI" id="CHEBI:45764"/>
        <dbReference type="ChEBI" id="CHEBI:132124"/>
    </reaction>
</comment>
<dbReference type="InterPro" id="IPR036374">
    <property type="entry name" value="OxRdtase_Mopterin-bd_sf"/>
</dbReference>
<proteinExistence type="inferred from homology"/>
<feature type="binding site" evidence="5">
    <location>
        <position position="219"/>
    </location>
    <ligand>
        <name>Mo-molybdopterin</name>
        <dbReference type="ChEBI" id="CHEBI:71302"/>
    </ligand>
</feature>
<feature type="binding site" evidence="5">
    <location>
        <begin position="230"/>
        <end position="232"/>
    </location>
    <ligand>
        <name>Mo-molybdopterin</name>
        <dbReference type="ChEBI" id="CHEBI:71302"/>
    </ligand>
</feature>
<dbReference type="GO" id="GO:0016672">
    <property type="term" value="F:oxidoreductase activity, acting on a sulfur group of donors, quinone or similar compound as acceptor"/>
    <property type="evidence" value="ECO:0007669"/>
    <property type="project" value="UniProtKB-UniRule"/>
</dbReference>
<dbReference type="InterPro" id="IPR022867">
    <property type="entry name" value="MsrP"/>
</dbReference>
<dbReference type="GO" id="GO:0043546">
    <property type="term" value="F:molybdopterin cofactor binding"/>
    <property type="evidence" value="ECO:0007669"/>
    <property type="project" value="UniProtKB-UniRule"/>
</dbReference>
<dbReference type="SUPFAM" id="SSF56524">
    <property type="entry name" value="Oxidoreductase molybdopterin-binding domain"/>
    <property type="match status" value="1"/>
</dbReference>
<comment type="catalytic activity">
    <reaction evidence="5">
        <text>L-methionyl-[protein] + a quinone + H2O = L-methionyl-(S)-S-oxide-[protein] + a quinol</text>
        <dbReference type="Rhea" id="RHEA:51292"/>
        <dbReference type="Rhea" id="RHEA-COMP:12313"/>
        <dbReference type="Rhea" id="RHEA-COMP:12315"/>
        <dbReference type="ChEBI" id="CHEBI:15377"/>
        <dbReference type="ChEBI" id="CHEBI:16044"/>
        <dbReference type="ChEBI" id="CHEBI:24646"/>
        <dbReference type="ChEBI" id="CHEBI:44120"/>
        <dbReference type="ChEBI" id="CHEBI:132124"/>
    </reaction>
</comment>
<comment type="similarity">
    <text evidence="5">Belongs to the MsrP family.</text>
</comment>
<comment type="subunit">
    <text evidence="5">Heterodimer of a catalytic subunit (MsrP) and a heme-binding subunit (MsrQ).</text>
</comment>
<comment type="cofactor">
    <cofactor evidence="5">
        <name>Mo-molybdopterin</name>
        <dbReference type="ChEBI" id="CHEBI:71302"/>
    </cofactor>
    <text evidence="5">Binds 1 Mo-molybdopterin (Mo-MPT) cofactor per subunit.</text>
</comment>
<dbReference type="NCBIfam" id="NF003767">
    <property type="entry name" value="PRK05363.1"/>
    <property type="match status" value="1"/>
</dbReference>
<feature type="binding site" evidence="5">
    <location>
        <position position="214"/>
    </location>
    <ligand>
        <name>Mo-molybdopterin</name>
        <dbReference type="ChEBI" id="CHEBI:71302"/>
    </ligand>
</feature>
<feature type="domain" description="Oxidoreductase molybdopterin-binding" evidence="6">
    <location>
        <begin position="93"/>
        <end position="248"/>
    </location>
</feature>
<dbReference type="EMBL" id="BMKN01000002">
    <property type="protein sequence ID" value="GGE59667.1"/>
    <property type="molecule type" value="Genomic_DNA"/>
</dbReference>
<dbReference type="InterPro" id="IPR000572">
    <property type="entry name" value="OxRdtase_Mopterin-bd_dom"/>
</dbReference>
<organism evidence="7 8">
    <name type="scientific">Actibacterium pelagium</name>
    <dbReference type="NCBI Taxonomy" id="2029103"/>
    <lineage>
        <taxon>Bacteria</taxon>
        <taxon>Pseudomonadati</taxon>
        <taxon>Pseudomonadota</taxon>
        <taxon>Alphaproteobacteria</taxon>
        <taxon>Rhodobacterales</taxon>
        <taxon>Roseobacteraceae</taxon>
        <taxon>Actibacterium</taxon>
    </lineage>
</organism>
<feature type="binding site" evidence="5">
    <location>
        <position position="131"/>
    </location>
    <ligand>
        <name>Mo-molybdopterin</name>
        <dbReference type="ChEBI" id="CHEBI:71302"/>
    </ligand>
    <ligandPart>
        <name>Mo</name>
        <dbReference type="ChEBI" id="CHEBI:28685"/>
    </ligandPart>
</feature>